<evidence type="ECO:0000256" key="8">
    <source>
        <dbReference type="SAM" id="MobiDB-lite"/>
    </source>
</evidence>
<dbReference type="OrthoDB" id="6340912at2759"/>
<dbReference type="PRINTS" id="PR00171">
    <property type="entry name" value="SUGRTRNSPORT"/>
</dbReference>
<name>A0A6A4VVP3_AMPAM</name>
<feature type="transmembrane region" description="Helical" evidence="9">
    <location>
        <begin position="80"/>
        <end position="100"/>
    </location>
</feature>
<dbReference type="InterPro" id="IPR005829">
    <property type="entry name" value="Sugar_transporter_CS"/>
</dbReference>
<feature type="region of interest" description="Disordered" evidence="8">
    <location>
        <begin position="1"/>
        <end position="33"/>
    </location>
</feature>
<feature type="transmembrane region" description="Helical" evidence="9">
    <location>
        <begin position="137"/>
        <end position="158"/>
    </location>
</feature>
<evidence type="ECO:0000256" key="6">
    <source>
        <dbReference type="ARBA" id="ARBA00023136"/>
    </source>
</evidence>
<keyword evidence="5 9" id="KW-1133">Transmembrane helix</keyword>
<feature type="transmembrane region" description="Helical" evidence="9">
    <location>
        <begin position="462"/>
        <end position="482"/>
    </location>
</feature>
<evidence type="ECO:0000256" key="7">
    <source>
        <dbReference type="RuleBase" id="RU003346"/>
    </source>
</evidence>
<organism evidence="11 12">
    <name type="scientific">Amphibalanus amphitrite</name>
    <name type="common">Striped barnacle</name>
    <name type="synonym">Balanus amphitrite</name>
    <dbReference type="NCBI Taxonomy" id="1232801"/>
    <lineage>
        <taxon>Eukaryota</taxon>
        <taxon>Metazoa</taxon>
        <taxon>Ecdysozoa</taxon>
        <taxon>Arthropoda</taxon>
        <taxon>Crustacea</taxon>
        <taxon>Multicrustacea</taxon>
        <taxon>Cirripedia</taxon>
        <taxon>Thoracica</taxon>
        <taxon>Thoracicalcarea</taxon>
        <taxon>Balanomorpha</taxon>
        <taxon>Balanoidea</taxon>
        <taxon>Balanidae</taxon>
        <taxon>Amphibalaninae</taxon>
        <taxon>Amphibalanus</taxon>
    </lineage>
</organism>
<dbReference type="PANTHER" id="PTHR48020:SF12">
    <property type="entry name" value="PROTON MYO-INOSITOL COTRANSPORTER"/>
    <property type="match status" value="1"/>
</dbReference>
<feature type="transmembrane region" description="Helical" evidence="9">
    <location>
        <begin position="112"/>
        <end position="131"/>
    </location>
</feature>
<dbReference type="Gene3D" id="1.20.1250.20">
    <property type="entry name" value="MFS general substrate transporter like domains"/>
    <property type="match status" value="2"/>
</dbReference>
<dbReference type="NCBIfam" id="TIGR00879">
    <property type="entry name" value="SP"/>
    <property type="match status" value="1"/>
</dbReference>
<dbReference type="PROSITE" id="PS00217">
    <property type="entry name" value="SUGAR_TRANSPORT_2"/>
    <property type="match status" value="1"/>
</dbReference>
<dbReference type="GO" id="GO:0005366">
    <property type="term" value="F:myo-inositol:proton symporter activity"/>
    <property type="evidence" value="ECO:0007669"/>
    <property type="project" value="TreeGrafter"/>
</dbReference>
<evidence type="ECO:0000256" key="1">
    <source>
        <dbReference type="ARBA" id="ARBA00004141"/>
    </source>
</evidence>
<feature type="transmembrane region" description="Helical" evidence="9">
    <location>
        <begin position="199"/>
        <end position="220"/>
    </location>
</feature>
<keyword evidence="3 7" id="KW-0813">Transport</keyword>
<feature type="transmembrane region" description="Helical" evidence="9">
    <location>
        <begin position="533"/>
        <end position="551"/>
    </location>
</feature>
<dbReference type="InterPro" id="IPR050814">
    <property type="entry name" value="Myo-inositol_Transporter"/>
</dbReference>
<evidence type="ECO:0000259" key="10">
    <source>
        <dbReference type="PROSITE" id="PS50850"/>
    </source>
</evidence>
<dbReference type="InterPro" id="IPR036259">
    <property type="entry name" value="MFS_trans_sf"/>
</dbReference>
<comment type="subcellular location">
    <subcellularLocation>
        <location evidence="1">Membrane</location>
        <topology evidence="1">Multi-pass membrane protein</topology>
    </subcellularLocation>
</comment>
<dbReference type="PROSITE" id="PS50850">
    <property type="entry name" value="MFS"/>
    <property type="match status" value="1"/>
</dbReference>
<feature type="transmembrane region" description="Helical" evidence="9">
    <location>
        <begin position="360"/>
        <end position="379"/>
    </location>
</feature>
<dbReference type="InterPro" id="IPR020846">
    <property type="entry name" value="MFS_dom"/>
</dbReference>
<evidence type="ECO:0000256" key="2">
    <source>
        <dbReference type="ARBA" id="ARBA00010992"/>
    </source>
</evidence>
<dbReference type="InterPro" id="IPR005828">
    <property type="entry name" value="MFS_sugar_transport-like"/>
</dbReference>
<dbReference type="PROSITE" id="PS00216">
    <property type="entry name" value="SUGAR_TRANSPORT_1"/>
    <property type="match status" value="2"/>
</dbReference>
<evidence type="ECO:0000313" key="11">
    <source>
        <dbReference type="EMBL" id="KAF0298926.1"/>
    </source>
</evidence>
<keyword evidence="6 9" id="KW-0472">Membrane</keyword>
<sequence>MDGPEAKPSVLDGQEAKSPVMDGPEARPSLGAVAPTSSSRRLLYALTALSAIGGFLFGYDTGVVSGAMLLVREDMALDDLWHELIVSATIGTAGVFALVGGDAADRFGRKPVILAASVVFVAGSVLMAVSGTKEVLLVGRIIIGVGIGLSSMSVPIYISEAAPAAVRGRLVTVNVAFITGGQLAASLICGAFSGVDHGWRYMLGLAAVPAALQTLGFLAMPETPRYLATRGRRDAALQVLLRLRGAPVIAEGELRDVERDIAQEHEERSSRPSNVLLAVLSAAGTRRALAVGCGLQVFQQLAGINTVMYYSASIITLAGVRDPTTAIWLAAALSAINFSFTFVSMALVERLGRRPLTLSSMAGSALSLVVLAASFHISYQHSAPVQLWPSDSCHYSICDDCVVSADCGFCFLEAADGGALNGSCVPFVSRQNTSAVVGRCVGLSAAAGDTFTWAPDWCPSDYSWMPILGLSLYLVCFASGMGPMPWTINSEIYPLWARGTCNAIATSCNWFFNLLVSLTFLTLTTAMTKHGTFYMYAGLASLGLVFFYLTVPETKGVSLERIGELFEKPWGLHPPARLAPDAVEEKPEGSRACSVSVQQYSNPAFLGDDGA</sequence>
<evidence type="ECO:0000256" key="5">
    <source>
        <dbReference type="ARBA" id="ARBA00022989"/>
    </source>
</evidence>
<keyword evidence="4 9" id="KW-0812">Transmembrane</keyword>
<comment type="caution">
    <text evidence="11">The sequence shown here is derived from an EMBL/GenBank/DDBJ whole genome shotgun (WGS) entry which is preliminary data.</text>
</comment>
<proteinExistence type="inferred from homology"/>
<protein>
    <submittedName>
        <fullName evidence="11">Proton myo-inositol cotransporter</fullName>
    </submittedName>
</protein>
<accession>A0A6A4VVP3</accession>
<reference evidence="11 12" key="1">
    <citation type="submission" date="2019-07" db="EMBL/GenBank/DDBJ databases">
        <title>Draft genome assembly of a fouling barnacle, Amphibalanus amphitrite (Darwin, 1854): The first reference genome for Thecostraca.</title>
        <authorList>
            <person name="Kim W."/>
        </authorList>
    </citation>
    <scope>NUCLEOTIDE SEQUENCE [LARGE SCALE GENOMIC DNA]</scope>
    <source>
        <strain evidence="11">SNU_AA5</strain>
        <tissue evidence="11">Soma without cirri and trophi</tissue>
    </source>
</reference>
<dbReference type="AlphaFoldDB" id="A0A6A4VVP3"/>
<dbReference type="GO" id="GO:0016324">
    <property type="term" value="C:apical plasma membrane"/>
    <property type="evidence" value="ECO:0007669"/>
    <property type="project" value="TreeGrafter"/>
</dbReference>
<feature type="transmembrane region" description="Helical" evidence="9">
    <location>
        <begin position="503"/>
        <end position="527"/>
    </location>
</feature>
<dbReference type="SUPFAM" id="SSF103473">
    <property type="entry name" value="MFS general substrate transporter"/>
    <property type="match status" value="1"/>
</dbReference>
<keyword evidence="12" id="KW-1185">Reference proteome</keyword>
<evidence type="ECO:0000256" key="4">
    <source>
        <dbReference type="ARBA" id="ARBA00022692"/>
    </source>
</evidence>
<feature type="domain" description="Major facilitator superfamily (MFS) profile" evidence="10">
    <location>
        <begin position="46"/>
        <end position="555"/>
    </location>
</feature>
<feature type="transmembrane region" description="Helical" evidence="9">
    <location>
        <begin position="170"/>
        <end position="193"/>
    </location>
</feature>
<feature type="transmembrane region" description="Helical" evidence="9">
    <location>
        <begin position="326"/>
        <end position="348"/>
    </location>
</feature>
<evidence type="ECO:0000256" key="9">
    <source>
        <dbReference type="SAM" id="Phobius"/>
    </source>
</evidence>
<evidence type="ECO:0000256" key="3">
    <source>
        <dbReference type="ARBA" id="ARBA00022448"/>
    </source>
</evidence>
<dbReference type="EMBL" id="VIIS01001401">
    <property type="protein sequence ID" value="KAF0298926.1"/>
    <property type="molecule type" value="Genomic_DNA"/>
</dbReference>
<dbReference type="Pfam" id="PF00083">
    <property type="entry name" value="Sugar_tr"/>
    <property type="match status" value="2"/>
</dbReference>
<comment type="similarity">
    <text evidence="2 7">Belongs to the major facilitator superfamily. Sugar transporter (TC 2.A.1.1) family.</text>
</comment>
<gene>
    <name evidence="11" type="primary">SLC2A13_4</name>
    <name evidence="11" type="ORF">FJT64_003743</name>
</gene>
<feature type="transmembrane region" description="Helical" evidence="9">
    <location>
        <begin position="42"/>
        <end position="60"/>
    </location>
</feature>
<dbReference type="InterPro" id="IPR003663">
    <property type="entry name" value="Sugar/inositol_transpt"/>
</dbReference>
<dbReference type="PANTHER" id="PTHR48020">
    <property type="entry name" value="PROTON MYO-INOSITOL COTRANSPORTER"/>
    <property type="match status" value="1"/>
</dbReference>
<dbReference type="Proteomes" id="UP000440578">
    <property type="component" value="Unassembled WGS sequence"/>
</dbReference>
<evidence type="ECO:0000313" key="12">
    <source>
        <dbReference type="Proteomes" id="UP000440578"/>
    </source>
</evidence>